<dbReference type="Pfam" id="PF02698">
    <property type="entry name" value="DUF218"/>
    <property type="match status" value="1"/>
</dbReference>
<dbReference type="EMBL" id="FXBM01000002">
    <property type="protein sequence ID" value="SMH44933.1"/>
    <property type="molecule type" value="Genomic_DNA"/>
</dbReference>
<reference evidence="4" key="1">
    <citation type="submission" date="2017-04" db="EMBL/GenBank/DDBJ databases">
        <authorList>
            <person name="Varghese N."/>
            <person name="Submissions S."/>
        </authorList>
    </citation>
    <scope>NUCLEOTIDE SEQUENCE [LARGE SCALE GENOMIC DNA]</scope>
    <source>
        <strain evidence="4">VKM Ac-2121</strain>
    </source>
</reference>
<feature type="domain" description="DUF218" evidence="2">
    <location>
        <begin position="43"/>
        <end position="153"/>
    </location>
</feature>
<name>A0A1X7P2A1_9MICO</name>
<keyword evidence="1" id="KW-0812">Transmembrane</keyword>
<sequence>MRGVLRWVHRLLVGAVVALVVVVGAGLPVYVFPAVDEVPAHVDAVLVLGPATRARTDLARELVDEGVADTLLISVWASELAAPPESSDVVACDEPGRDVICFTADPGTTQGEARALADYARANEWESVVVITQTPHITRARILLERCWSGRVLMVSSGEPYTLGSWVYEYAYQTGAFAKVLVDQEC</sequence>
<evidence type="ECO:0000256" key="1">
    <source>
        <dbReference type="SAM" id="Phobius"/>
    </source>
</evidence>
<keyword evidence="1" id="KW-0472">Membrane</keyword>
<evidence type="ECO:0000259" key="2">
    <source>
        <dbReference type="Pfam" id="PF02698"/>
    </source>
</evidence>
<dbReference type="Proteomes" id="UP000193711">
    <property type="component" value="Unassembled WGS sequence"/>
</dbReference>
<protein>
    <submittedName>
        <fullName evidence="3">DUF218 domain-containing protein</fullName>
    </submittedName>
</protein>
<keyword evidence="4" id="KW-1185">Reference proteome</keyword>
<dbReference type="InterPro" id="IPR003848">
    <property type="entry name" value="DUF218"/>
</dbReference>
<proteinExistence type="predicted"/>
<accession>A0A1X7P2A1</accession>
<evidence type="ECO:0000313" key="4">
    <source>
        <dbReference type="Proteomes" id="UP000193711"/>
    </source>
</evidence>
<dbReference type="STRING" id="1891671.SAMN06295885_2463"/>
<gene>
    <name evidence="3" type="ORF">SAMN06295885_2463</name>
</gene>
<evidence type="ECO:0000313" key="3">
    <source>
        <dbReference type="EMBL" id="SMH44933.1"/>
    </source>
</evidence>
<keyword evidence="1" id="KW-1133">Transmembrane helix</keyword>
<organism evidence="3 4">
    <name type="scientific">Rathayibacter oskolensis</name>
    <dbReference type="NCBI Taxonomy" id="1891671"/>
    <lineage>
        <taxon>Bacteria</taxon>
        <taxon>Bacillati</taxon>
        <taxon>Actinomycetota</taxon>
        <taxon>Actinomycetes</taxon>
        <taxon>Micrococcales</taxon>
        <taxon>Microbacteriaceae</taxon>
        <taxon>Rathayibacter</taxon>
    </lineage>
</organism>
<dbReference type="AlphaFoldDB" id="A0A1X7P2A1"/>
<feature type="transmembrane region" description="Helical" evidence="1">
    <location>
        <begin position="12"/>
        <end position="32"/>
    </location>
</feature>